<dbReference type="GO" id="GO:0003755">
    <property type="term" value="F:peptidyl-prolyl cis-trans isomerase activity"/>
    <property type="evidence" value="ECO:0007669"/>
    <property type="project" value="UniProtKB-KW"/>
</dbReference>
<dbReference type="SUPFAM" id="SSF50891">
    <property type="entry name" value="Cyclophilin-like"/>
    <property type="match status" value="1"/>
</dbReference>
<accession>A0A507E4G1</accession>
<dbReference type="Gene3D" id="2.40.100.10">
    <property type="entry name" value="Cyclophilin-like"/>
    <property type="match status" value="1"/>
</dbReference>
<evidence type="ECO:0000259" key="5">
    <source>
        <dbReference type="PROSITE" id="PS50072"/>
    </source>
</evidence>
<gene>
    <name evidence="6" type="ORF">PhCBS80983_g02951</name>
</gene>
<keyword evidence="3" id="KW-0697">Rotamase</keyword>
<comment type="catalytic activity">
    <reaction evidence="1">
        <text>[protein]-peptidylproline (omega=180) = [protein]-peptidylproline (omega=0)</text>
        <dbReference type="Rhea" id="RHEA:16237"/>
        <dbReference type="Rhea" id="RHEA-COMP:10747"/>
        <dbReference type="Rhea" id="RHEA-COMP:10748"/>
        <dbReference type="ChEBI" id="CHEBI:83833"/>
        <dbReference type="ChEBI" id="CHEBI:83834"/>
        <dbReference type="EC" id="5.2.1.8"/>
    </reaction>
</comment>
<dbReference type="GO" id="GO:0016018">
    <property type="term" value="F:cyclosporin A binding"/>
    <property type="evidence" value="ECO:0007669"/>
    <property type="project" value="TreeGrafter"/>
</dbReference>
<dbReference type="GO" id="GO:0006457">
    <property type="term" value="P:protein folding"/>
    <property type="evidence" value="ECO:0007669"/>
    <property type="project" value="TreeGrafter"/>
</dbReference>
<dbReference type="PANTHER" id="PTHR11071:SF561">
    <property type="entry name" value="PEPTIDYL-PROLYL CIS-TRANS ISOMERASE D-RELATED"/>
    <property type="match status" value="1"/>
</dbReference>
<dbReference type="EC" id="5.2.1.8" evidence="2"/>
<dbReference type="PROSITE" id="PS50072">
    <property type="entry name" value="CSA_PPIASE_2"/>
    <property type="match status" value="1"/>
</dbReference>
<dbReference type="InterPro" id="IPR002130">
    <property type="entry name" value="Cyclophilin-type_PPIase_dom"/>
</dbReference>
<dbReference type="AlphaFoldDB" id="A0A507E4G1"/>
<evidence type="ECO:0000313" key="6">
    <source>
        <dbReference type="EMBL" id="TPX58726.1"/>
    </source>
</evidence>
<evidence type="ECO:0000256" key="2">
    <source>
        <dbReference type="ARBA" id="ARBA00013194"/>
    </source>
</evidence>
<evidence type="ECO:0000256" key="3">
    <source>
        <dbReference type="ARBA" id="ARBA00023110"/>
    </source>
</evidence>
<dbReference type="EMBL" id="QEAQ01000033">
    <property type="protein sequence ID" value="TPX58726.1"/>
    <property type="molecule type" value="Genomic_DNA"/>
</dbReference>
<dbReference type="InterPro" id="IPR029000">
    <property type="entry name" value="Cyclophilin-like_dom_sf"/>
</dbReference>
<reference evidence="6 7" key="1">
    <citation type="journal article" date="2019" name="Sci. Rep.">
        <title>Comparative genomics of chytrid fungi reveal insights into the obligate biotrophic and pathogenic lifestyle of Synchytrium endobioticum.</title>
        <authorList>
            <person name="van de Vossenberg B.T.L.H."/>
            <person name="Warris S."/>
            <person name="Nguyen H.D.T."/>
            <person name="van Gent-Pelzer M.P.E."/>
            <person name="Joly D.L."/>
            <person name="van de Geest H.C."/>
            <person name="Bonants P.J.M."/>
            <person name="Smith D.S."/>
            <person name="Levesque C.A."/>
            <person name="van der Lee T.A.J."/>
        </authorList>
    </citation>
    <scope>NUCLEOTIDE SEQUENCE [LARGE SCALE GENOMIC DNA]</scope>
    <source>
        <strain evidence="6 7">CBS 809.83</strain>
    </source>
</reference>
<organism evidence="6 7">
    <name type="scientific">Powellomyces hirtus</name>
    <dbReference type="NCBI Taxonomy" id="109895"/>
    <lineage>
        <taxon>Eukaryota</taxon>
        <taxon>Fungi</taxon>
        <taxon>Fungi incertae sedis</taxon>
        <taxon>Chytridiomycota</taxon>
        <taxon>Chytridiomycota incertae sedis</taxon>
        <taxon>Chytridiomycetes</taxon>
        <taxon>Spizellomycetales</taxon>
        <taxon>Powellomycetaceae</taxon>
        <taxon>Powellomyces</taxon>
    </lineage>
</organism>
<evidence type="ECO:0000256" key="1">
    <source>
        <dbReference type="ARBA" id="ARBA00000971"/>
    </source>
</evidence>
<feature type="domain" description="PPIase cyclophilin-type" evidence="5">
    <location>
        <begin position="1"/>
        <end position="43"/>
    </location>
</feature>
<evidence type="ECO:0000313" key="7">
    <source>
        <dbReference type="Proteomes" id="UP000318582"/>
    </source>
</evidence>
<evidence type="ECO:0000256" key="4">
    <source>
        <dbReference type="ARBA" id="ARBA00023235"/>
    </source>
</evidence>
<keyword evidence="7" id="KW-1185">Reference proteome</keyword>
<comment type="caution">
    <text evidence="6">The sequence shown here is derived from an EMBL/GenBank/DDBJ whole genome shotgun (WGS) entry which is preliminary data.</text>
</comment>
<keyword evidence="4" id="KW-0413">Isomerase</keyword>
<dbReference type="Proteomes" id="UP000318582">
    <property type="component" value="Unassembled WGS sequence"/>
</dbReference>
<dbReference type="PANTHER" id="PTHR11071">
    <property type="entry name" value="PEPTIDYL-PROLYL CIS-TRANS ISOMERASE"/>
    <property type="match status" value="1"/>
</dbReference>
<name>A0A507E4G1_9FUNG</name>
<dbReference type="STRING" id="109895.A0A507E4G1"/>
<dbReference type="Pfam" id="PF00160">
    <property type="entry name" value="Pro_isomerase"/>
    <property type="match status" value="1"/>
</dbReference>
<proteinExistence type="predicted"/>
<dbReference type="GO" id="GO:0005737">
    <property type="term" value="C:cytoplasm"/>
    <property type="evidence" value="ECO:0007669"/>
    <property type="project" value="TreeGrafter"/>
</dbReference>
<protein>
    <recommendedName>
        <fullName evidence="2">peptidylprolyl isomerase</fullName>
        <ecNumber evidence="2">5.2.1.8</ecNumber>
    </recommendedName>
</protein>
<sequence length="50" mass="5853">MKMELFKDVVPRTAENFRQLCTGEYKRNGVAQGYKGCHFHRYVGWSLSGR</sequence>